<dbReference type="Gene3D" id="1.25.40.10">
    <property type="entry name" value="Tetratricopeptide repeat domain"/>
    <property type="match status" value="1"/>
</dbReference>
<evidence type="ECO:0000256" key="1">
    <source>
        <dbReference type="ARBA" id="ARBA00022737"/>
    </source>
</evidence>
<evidence type="ECO:0000313" key="2">
    <source>
        <dbReference type="EMBL" id="CAE8600628.1"/>
    </source>
</evidence>
<dbReference type="OrthoDB" id="426361at2759"/>
<dbReference type="InterPro" id="IPR011990">
    <property type="entry name" value="TPR-like_helical_dom_sf"/>
</dbReference>
<evidence type="ECO:0000313" key="3">
    <source>
        <dbReference type="Proteomes" id="UP000654075"/>
    </source>
</evidence>
<keyword evidence="3" id="KW-1185">Reference proteome</keyword>
<comment type="caution">
    <text evidence="2">The sequence shown here is derived from an EMBL/GenBank/DDBJ whole genome shotgun (WGS) entry which is preliminary data.</text>
</comment>
<proteinExistence type="predicted"/>
<evidence type="ECO:0008006" key="4">
    <source>
        <dbReference type="Google" id="ProtNLM"/>
    </source>
</evidence>
<feature type="non-terminal residue" evidence="2">
    <location>
        <position position="125"/>
    </location>
</feature>
<dbReference type="Proteomes" id="UP000654075">
    <property type="component" value="Unassembled WGS sequence"/>
</dbReference>
<dbReference type="PANTHER" id="PTHR47447:SF17">
    <property type="entry name" value="OS12G0638900 PROTEIN"/>
    <property type="match status" value="1"/>
</dbReference>
<keyword evidence="1" id="KW-0677">Repeat</keyword>
<gene>
    <name evidence="2" type="ORF">PGLA1383_LOCUS18942</name>
</gene>
<reference evidence="2" key="1">
    <citation type="submission" date="2021-02" db="EMBL/GenBank/DDBJ databases">
        <authorList>
            <person name="Dougan E. K."/>
            <person name="Rhodes N."/>
            <person name="Thang M."/>
            <person name="Chan C."/>
        </authorList>
    </citation>
    <scope>NUCLEOTIDE SEQUENCE</scope>
</reference>
<dbReference type="PANTHER" id="PTHR47447">
    <property type="entry name" value="OS03G0856100 PROTEIN"/>
    <property type="match status" value="1"/>
</dbReference>
<name>A0A813EQ88_POLGL</name>
<sequence length="125" mass="13263">VWACDKARQWRSALGLMGGLRDVLTVNSCLSAYAQVRHWLGALALMRTMVASLGLRTDAIAFNAAILACSDGGVRGQWPRVLVLLSRMACEATHPDVLTLNAASAACACGRSWSQALQLCCGIVS</sequence>
<dbReference type="EMBL" id="CAJNNV010012321">
    <property type="protein sequence ID" value="CAE8600628.1"/>
    <property type="molecule type" value="Genomic_DNA"/>
</dbReference>
<accession>A0A813EQ88</accession>
<feature type="non-terminal residue" evidence="2">
    <location>
        <position position="1"/>
    </location>
</feature>
<organism evidence="2 3">
    <name type="scientific">Polarella glacialis</name>
    <name type="common">Dinoflagellate</name>
    <dbReference type="NCBI Taxonomy" id="89957"/>
    <lineage>
        <taxon>Eukaryota</taxon>
        <taxon>Sar</taxon>
        <taxon>Alveolata</taxon>
        <taxon>Dinophyceae</taxon>
        <taxon>Suessiales</taxon>
        <taxon>Suessiaceae</taxon>
        <taxon>Polarella</taxon>
    </lineage>
</organism>
<protein>
    <recommendedName>
        <fullName evidence="4">Pentatricopeptide repeat-containing protein</fullName>
    </recommendedName>
</protein>
<dbReference type="AlphaFoldDB" id="A0A813EQ88"/>